<dbReference type="PATRIC" id="fig|1613.112.peg.1584"/>
<dbReference type="RefSeq" id="WP_012391034.1">
    <property type="nucleotide sequence ID" value="NZ_AP024320.1"/>
</dbReference>
<dbReference type="EMBL" id="POTQ01000018">
    <property type="protein sequence ID" value="PNV57444.1"/>
    <property type="molecule type" value="Genomic_DNA"/>
</dbReference>
<evidence type="ECO:0000313" key="4">
    <source>
        <dbReference type="Proteomes" id="UP000236514"/>
    </source>
</evidence>
<evidence type="ECO:0000313" key="2">
    <source>
        <dbReference type="EMBL" id="PNV57444.1"/>
    </source>
</evidence>
<dbReference type="AlphaFoldDB" id="A0A1D7ZYM0"/>
<organism evidence="1 3">
    <name type="scientific">Limosilactobacillus fermentum</name>
    <name type="common">Lactobacillus fermentum</name>
    <dbReference type="NCBI Taxonomy" id="1613"/>
    <lineage>
        <taxon>Bacteria</taxon>
        <taxon>Bacillati</taxon>
        <taxon>Bacillota</taxon>
        <taxon>Bacilli</taxon>
        <taxon>Lactobacillales</taxon>
        <taxon>Lactobacillaceae</taxon>
        <taxon>Limosilactobacillus</taxon>
    </lineage>
</organism>
<evidence type="ECO:0000313" key="3">
    <source>
        <dbReference type="Proteomes" id="UP000094714"/>
    </source>
</evidence>
<reference evidence="1 3" key="1">
    <citation type="submission" date="2016-09" db="EMBL/GenBank/DDBJ databases">
        <title>Genome Sequence of the Lactobacillus fermentum strain NCC2970 (CNCM I-5068).</title>
        <authorList>
            <person name="Barretto C."/>
            <person name="Ngom-Bru C."/>
            <person name="Genevaz A."/>
            <person name="Fournier C."/>
            <person name="Moine D."/>
            <person name="Kassam M."/>
            <person name="Iltis A."/>
            <person name="Sagory-Zalkind P."/>
            <person name="Faucherand G."/>
            <person name="Descombes P."/>
            <person name="Duboux S."/>
        </authorList>
    </citation>
    <scope>NUCLEOTIDE SEQUENCE [LARGE SCALE GENOMIC DNA]</scope>
    <source>
        <strain evidence="1 3">NCC2970</strain>
    </source>
</reference>
<accession>A0A1D7ZYM0</accession>
<evidence type="ECO:0000313" key="1">
    <source>
        <dbReference type="EMBL" id="AOR74965.1"/>
    </source>
</evidence>
<dbReference type="Proteomes" id="UP000236514">
    <property type="component" value="Unassembled WGS sequence"/>
</dbReference>
<sequence length="122" mass="14060">MTNEQKIAIEYFIALVQKYELAGSVVQRGRHPYGIIKSENDQVEMQFNAERLRWVVNSSIEDSVQSIKVDVVNNLRSALLAAQSVDQLYFDRLAQRLQGELDRFFSFMDLGKEEVLWDGTNS</sequence>
<gene>
    <name evidence="2" type="ORF">C1Y38_08215</name>
    <name evidence="1" type="ORF">LACFE_CDS1516</name>
</gene>
<proteinExistence type="predicted"/>
<name>A0A1D7ZYM0_LIMFE</name>
<dbReference type="Proteomes" id="UP000094714">
    <property type="component" value="Chromosome"/>
</dbReference>
<reference evidence="2 4" key="2">
    <citation type="submission" date="2018-01" db="EMBL/GenBank/DDBJ databases">
        <title>Draft genome sequence of the feruloyl esterase-producing strain Lactobacillus fermentum CRL 1446, isolated from artisanal goat milk cheese.</title>
        <authorList>
            <person name="Abeijon Mukdsi M.C."/>
            <person name="Saavedra L."/>
            <person name="Gauffin Cano M.P."/>
            <person name="Hebert E.M."/>
            <person name="Medina R.B."/>
        </authorList>
    </citation>
    <scope>NUCLEOTIDE SEQUENCE [LARGE SCALE GENOMIC DNA]</scope>
    <source>
        <strain evidence="2 4">CRL 1446</strain>
    </source>
</reference>
<protein>
    <submittedName>
        <fullName evidence="1">Uncharacterized protein</fullName>
    </submittedName>
</protein>
<dbReference type="EMBL" id="CP017151">
    <property type="protein sequence ID" value="AOR74965.1"/>
    <property type="molecule type" value="Genomic_DNA"/>
</dbReference>